<dbReference type="PANTHER" id="PTHR11070">
    <property type="entry name" value="UVRD / RECB / PCRA DNA HELICASE FAMILY MEMBER"/>
    <property type="match status" value="1"/>
</dbReference>
<dbReference type="Gene3D" id="1.10.486.10">
    <property type="entry name" value="PCRA, domain 4"/>
    <property type="match status" value="1"/>
</dbReference>
<dbReference type="CDD" id="cd18807">
    <property type="entry name" value="SF1_C_UvrD"/>
    <property type="match status" value="1"/>
</dbReference>
<feature type="domain" description="UvrD-like helicase ATP-binding" evidence="12">
    <location>
        <begin position="5"/>
        <end position="296"/>
    </location>
</feature>
<dbReference type="GO" id="GO:0033202">
    <property type="term" value="C:DNA helicase complex"/>
    <property type="evidence" value="ECO:0007669"/>
    <property type="project" value="TreeGrafter"/>
</dbReference>
<dbReference type="EC" id="5.6.2.4" evidence="9"/>
<evidence type="ECO:0000259" key="13">
    <source>
        <dbReference type="PROSITE" id="PS51217"/>
    </source>
</evidence>
<keyword evidence="2 11" id="KW-0547">Nucleotide-binding</keyword>
<dbReference type="PROSITE" id="PS51217">
    <property type="entry name" value="UVRD_HELICASE_CTER"/>
    <property type="match status" value="1"/>
</dbReference>
<dbReference type="InterPro" id="IPR014017">
    <property type="entry name" value="DNA_helicase_UvrD-like_C"/>
</dbReference>
<comment type="caution">
    <text evidence="14">The sequence shown here is derived from an EMBL/GenBank/DDBJ whole genome shotgun (WGS) entry which is preliminary data.</text>
</comment>
<dbReference type="InterPro" id="IPR013986">
    <property type="entry name" value="DExx_box_DNA_helicase_dom_sf"/>
</dbReference>
<evidence type="ECO:0000256" key="1">
    <source>
        <dbReference type="ARBA" id="ARBA00009922"/>
    </source>
</evidence>
<dbReference type="GO" id="GO:0043138">
    <property type="term" value="F:3'-5' DNA helicase activity"/>
    <property type="evidence" value="ECO:0007669"/>
    <property type="project" value="UniProtKB-EC"/>
</dbReference>
<feature type="binding site" evidence="11">
    <location>
        <begin position="26"/>
        <end position="33"/>
    </location>
    <ligand>
        <name>ATP</name>
        <dbReference type="ChEBI" id="CHEBI:30616"/>
    </ligand>
</feature>
<evidence type="ECO:0000256" key="5">
    <source>
        <dbReference type="ARBA" id="ARBA00022840"/>
    </source>
</evidence>
<dbReference type="InterPro" id="IPR014016">
    <property type="entry name" value="UvrD-like_ATP-bd"/>
</dbReference>
<comment type="catalytic activity">
    <reaction evidence="10">
        <text>ATP + H2O = ADP + phosphate + H(+)</text>
        <dbReference type="Rhea" id="RHEA:13065"/>
        <dbReference type="ChEBI" id="CHEBI:15377"/>
        <dbReference type="ChEBI" id="CHEBI:15378"/>
        <dbReference type="ChEBI" id="CHEBI:30616"/>
        <dbReference type="ChEBI" id="CHEBI:43474"/>
        <dbReference type="ChEBI" id="CHEBI:456216"/>
        <dbReference type="EC" id="5.6.2.4"/>
    </reaction>
</comment>
<evidence type="ECO:0000256" key="2">
    <source>
        <dbReference type="ARBA" id="ARBA00022741"/>
    </source>
</evidence>
<feature type="domain" description="UvrD-like helicase C-terminal" evidence="13">
    <location>
        <begin position="297"/>
        <end position="553"/>
    </location>
</feature>
<name>A0A1F6D0L2_9BACT</name>
<dbReference type="GO" id="GO:0016887">
    <property type="term" value="F:ATP hydrolysis activity"/>
    <property type="evidence" value="ECO:0007669"/>
    <property type="project" value="RHEA"/>
</dbReference>
<keyword evidence="5 11" id="KW-0067">ATP-binding</keyword>
<organism evidence="14 15">
    <name type="scientific">Candidatus Kaiserbacteria bacterium RIFCSPHIGHO2_02_FULL_49_11</name>
    <dbReference type="NCBI Taxonomy" id="1798489"/>
    <lineage>
        <taxon>Bacteria</taxon>
        <taxon>Candidatus Kaiseribacteriota</taxon>
    </lineage>
</organism>
<evidence type="ECO:0000259" key="12">
    <source>
        <dbReference type="PROSITE" id="PS51198"/>
    </source>
</evidence>
<sequence>MNHLQGLNEAQQKAVLHTNGPLLIVAGAGAGKTKVITHRILNLIKNGVAPEAILAVTFTNKAAREMRERLGALIENDRDLNLPISRQALRSPTPFVSTFHSLGVHILKENAALLNLSRHFSIFDRSDSTRAIKEAMKQEGIDPKQYEPRNILGIISRQKGNGTTASRYESTAANHVERIVAPLWKRYEKILEKERALDFDDLLLKTVLLLESHTDVLSRYHKTWSHLLIDEYQDTNQIQYRLSELLAGSAKNICVVGDIDQNIYSWRGATIENLLDFEKTYPGASIVTLQENYRSTKTILDVSNAIIEKNKNRLEKTLIATKEAGEQMTLYGGFNEEDEARFIVSRASELAQAGVPLSEIAVLYRTNFQSRALEEAFLYAGVPYQVLGTRFFERKEVKDMLAFLKVALSGENSADLARIVNAPARGIGKVTLLKMIEGRESELTPAMQKRVSDFRALLARIRSSAETRLPSETVRYVLGESGLEKFLIEGNEEDKERLLNIKELVTLATKYDALPPLEGIEKLLEDAALASDQDTLIKNEKAVKLMTIHASKGLEFDYVFITGLEEGLFPQRIDRNDRDEEEERRLFYVALTRARKKVFLTFASVRTIFGSREVTIPSEFISDIPERYLETEGYESSDSGLLTIE</sequence>
<protein>
    <recommendedName>
        <fullName evidence="9">DNA 3'-5' helicase</fullName>
        <ecNumber evidence="9">5.6.2.4</ecNumber>
    </recommendedName>
</protein>
<accession>A0A1F6D0L2</accession>
<evidence type="ECO:0000256" key="8">
    <source>
        <dbReference type="ARBA" id="ARBA00034617"/>
    </source>
</evidence>
<dbReference type="Pfam" id="PF00580">
    <property type="entry name" value="UvrD-helicase"/>
    <property type="match status" value="1"/>
</dbReference>
<dbReference type="PROSITE" id="PS51198">
    <property type="entry name" value="UVRD_HELICASE_ATP_BIND"/>
    <property type="match status" value="1"/>
</dbReference>
<dbReference type="Gene3D" id="1.10.10.160">
    <property type="match status" value="1"/>
</dbReference>
<evidence type="ECO:0000313" key="14">
    <source>
        <dbReference type="EMBL" id="OGG54973.1"/>
    </source>
</evidence>
<dbReference type="Proteomes" id="UP000177659">
    <property type="component" value="Unassembled WGS sequence"/>
</dbReference>
<dbReference type="Pfam" id="PF13361">
    <property type="entry name" value="UvrD_C"/>
    <property type="match status" value="1"/>
</dbReference>
<gene>
    <name evidence="14" type="ORF">A3D62_02920</name>
</gene>
<reference evidence="14 15" key="1">
    <citation type="journal article" date="2016" name="Nat. Commun.">
        <title>Thousands of microbial genomes shed light on interconnected biogeochemical processes in an aquifer system.</title>
        <authorList>
            <person name="Anantharaman K."/>
            <person name="Brown C.T."/>
            <person name="Hug L.A."/>
            <person name="Sharon I."/>
            <person name="Castelle C.J."/>
            <person name="Probst A.J."/>
            <person name="Thomas B.C."/>
            <person name="Singh A."/>
            <person name="Wilkins M.J."/>
            <person name="Karaoz U."/>
            <person name="Brodie E.L."/>
            <person name="Williams K.H."/>
            <person name="Hubbard S.S."/>
            <person name="Banfield J.F."/>
        </authorList>
    </citation>
    <scope>NUCLEOTIDE SEQUENCE [LARGE SCALE GENOMIC DNA]</scope>
</reference>
<keyword evidence="7" id="KW-0413">Isomerase</keyword>
<evidence type="ECO:0000256" key="6">
    <source>
        <dbReference type="ARBA" id="ARBA00023125"/>
    </source>
</evidence>
<comment type="catalytic activity">
    <reaction evidence="8">
        <text>Couples ATP hydrolysis with the unwinding of duplex DNA by translocating in the 3'-5' direction.</text>
        <dbReference type="EC" id="5.6.2.4"/>
    </reaction>
</comment>
<dbReference type="GO" id="GO:0003677">
    <property type="term" value="F:DNA binding"/>
    <property type="evidence" value="ECO:0007669"/>
    <property type="project" value="UniProtKB-KW"/>
</dbReference>
<keyword evidence="6" id="KW-0238">DNA-binding</keyword>
<dbReference type="SUPFAM" id="SSF52540">
    <property type="entry name" value="P-loop containing nucleoside triphosphate hydrolases"/>
    <property type="match status" value="1"/>
</dbReference>
<dbReference type="Gene3D" id="3.40.50.300">
    <property type="entry name" value="P-loop containing nucleotide triphosphate hydrolases"/>
    <property type="match status" value="2"/>
</dbReference>
<dbReference type="PANTHER" id="PTHR11070:SF2">
    <property type="entry name" value="ATP-DEPENDENT DNA HELICASE SRS2"/>
    <property type="match status" value="1"/>
</dbReference>
<dbReference type="CDD" id="cd17932">
    <property type="entry name" value="DEXQc_UvrD"/>
    <property type="match status" value="1"/>
</dbReference>
<dbReference type="GO" id="GO:0005524">
    <property type="term" value="F:ATP binding"/>
    <property type="evidence" value="ECO:0007669"/>
    <property type="project" value="UniProtKB-UniRule"/>
</dbReference>
<keyword evidence="4 11" id="KW-0347">Helicase</keyword>
<dbReference type="InterPro" id="IPR027417">
    <property type="entry name" value="P-loop_NTPase"/>
</dbReference>
<evidence type="ECO:0000256" key="4">
    <source>
        <dbReference type="ARBA" id="ARBA00022806"/>
    </source>
</evidence>
<dbReference type="GO" id="GO:0000725">
    <property type="term" value="P:recombinational repair"/>
    <property type="evidence" value="ECO:0007669"/>
    <property type="project" value="TreeGrafter"/>
</dbReference>
<keyword evidence="3 11" id="KW-0378">Hydrolase</keyword>
<evidence type="ECO:0000256" key="7">
    <source>
        <dbReference type="ARBA" id="ARBA00023235"/>
    </source>
</evidence>
<evidence type="ECO:0000256" key="3">
    <source>
        <dbReference type="ARBA" id="ARBA00022801"/>
    </source>
</evidence>
<evidence type="ECO:0000256" key="9">
    <source>
        <dbReference type="ARBA" id="ARBA00034808"/>
    </source>
</evidence>
<proteinExistence type="inferred from homology"/>
<dbReference type="GO" id="GO:0005829">
    <property type="term" value="C:cytosol"/>
    <property type="evidence" value="ECO:0007669"/>
    <property type="project" value="TreeGrafter"/>
</dbReference>
<dbReference type="InterPro" id="IPR000212">
    <property type="entry name" value="DNA_helicase_UvrD/REP"/>
</dbReference>
<comment type="similarity">
    <text evidence="1">Belongs to the helicase family. UvrD subfamily.</text>
</comment>
<evidence type="ECO:0000256" key="11">
    <source>
        <dbReference type="PROSITE-ProRule" id="PRU00560"/>
    </source>
</evidence>
<evidence type="ECO:0000256" key="10">
    <source>
        <dbReference type="ARBA" id="ARBA00048988"/>
    </source>
</evidence>
<dbReference type="AlphaFoldDB" id="A0A1F6D0L2"/>
<dbReference type="EMBL" id="MFLC01000025">
    <property type="protein sequence ID" value="OGG54973.1"/>
    <property type="molecule type" value="Genomic_DNA"/>
</dbReference>
<evidence type="ECO:0000313" key="15">
    <source>
        <dbReference type="Proteomes" id="UP000177659"/>
    </source>
</evidence>